<reference evidence="5 6" key="1">
    <citation type="submission" date="2020-02" db="EMBL/GenBank/DDBJ databases">
        <title>Whole-genome analyses of novel actinobacteria.</title>
        <authorList>
            <person name="Sahin N."/>
            <person name="Tokatli A."/>
        </authorList>
    </citation>
    <scope>NUCLEOTIDE SEQUENCE [LARGE SCALE GENOMIC DNA]</scope>
    <source>
        <strain evidence="5 6">YC419</strain>
    </source>
</reference>
<evidence type="ECO:0000259" key="4">
    <source>
        <dbReference type="Pfam" id="PF00171"/>
    </source>
</evidence>
<evidence type="ECO:0000313" key="5">
    <source>
        <dbReference type="EMBL" id="NGO45234.1"/>
    </source>
</evidence>
<proteinExistence type="inferred from homology"/>
<feature type="domain" description="Aldehyde dehydrogenase" evidence="4">
    <location>
        <begin position="26"/>
        <end position="152"/>
    </location>
</feature>
<dbReference type="Pfam" id="PF00171">
    <property type="entry name" value="Aldedh"/>
    <property type="match status" value="1"/>
</dbReference>
<dbReference type="InterPro" id="IPR016162">
    <property type="entry name" value="Ald_DH_N"/>
</dbReference>
<dbReference type="PANTHER" id="PTHR43570">
    <property type="entry name" value="ALDEHYDE DEHYDROGENASE"/>
    <property type="match status" value="1"/>
</dbReference>
<keyword evidence="6" id="KW-1185">Reference proteome</keyword>
<dbReference type="InterPro" id="IPR012394">
    <property type="entry name" value="Aldehyde_DH_NAD(P)"/>
</dbReference>
<dbReference type="SUPFAM" id="SSF53720">
    <property type="entry name" value="ALDH-like"/>
    <property type="match status" value="1"/>
</dbReference>
<gene>
    <name evidence="5" type="ORF">G6048_24805</name>
</gene>
<evidence type="ECO:0000313" key="6">
    <source>
        <dbReference type="Proteomes" id="UP001518140"/>
    </source>
</evidence>
<name>A0ABX0DXK8_9ACTN</name>
<evidence type="ECO:0000256" key="2">
    <source>
        <dbReference type="ARBA" id="ARBA00023002"/>
    </source>
</evidence>
<comment type="caution">
    <text evidence="5">The sequence shown here is derived from an EMBL/GenBank/DDBJ whole genome shotgun (WGS) entry which is preliminary data.</text>
</comment>
<keyword evidence="2" id="KW-0560">Oxidoreductase</keyword>
<dbReference type="EMBL" id="JAAKZX010000085">
    <property type="protein sequence ID" value="NGO45234.1"/>
    <property type="molecule type" value="Genomic_DNA"/>
</dbReference>
<dbReference type="InterPro" id="IPR016161">
    <property type="entry name" value="Ald_DH/histidinol_DH"/>
</dbReference>
<evidence type="ECO:0000256" key="3">
    <source>
        <dbReference type="ARBA" id="ARBA00023027"/>
    </source>
</evidence>
<dbReference type="RefSeq" id="WP_165341802.1">
    <property type="nucleotide sequence ID" value="NZ_JAAKZX010000085.1"/>
</dbReference>
<dbReference type="Gene3D" id="3.40.605.10">
    <property type="entry name" value="Aldehyde Dehydrogenase, Chain A, domain 1"/>
    <property type="match status" value="1"/>
</dbReference>
<dbReference type="InterPro" id="IPR015590">
    <property type="entry name" value="Aldehyde_DH_dom"/>
</dbReference>
<keyword evidence="3" id="KW-0520">NAD</keyword>
<dbReference type="Proteomes" id="UP001518140">
    <property type="component" value="Unassembled WGS sequence"/>
</dbReference>
<evidence type="ECO:0000256" key="1">
    <source>
        <dbReference type="ARBA" id="ARBA00009986"/>
    </source>
</evidence>
<organism evidence="5 6">
    <name type="scientific">Streptomyces ureilyticus</name>
    <dbReference type="NCBI Taxonomy" id="1775131"/>
    <lineage>
        <taxon>Bacteria</taxon>
        <taxon>Bacillati</taxon>
        <taxon>Actinomycetota</taxon>
        <taxon>Actinomycetes</taxon>
        <taxon>Kitasatosporales</taxon>
        <taxon>Streptomycetaceae</taxon>
        <taxon>Streptomyces</taxon>
    </lineage>
</organism>
<comment type="similarity">
    <text evidence="1">Belongs to the aldehyde dehydrogenase family.</text>
</comment>
<dbReference type="PANTHER" id="PTHR43570:SF20">
    <property type="entry name" value="ALDEHYDE DEHYDROGENASE ALDX-RELATED"/>
    <property type="match status" value="1"/>
</dbReference>
<accession>A0ABX0DXK8</accession>
<protein>
    <submittedName>
        <fullName evidence="5">Aldehyde dehydrogenase family protein</fullName>
    </submittedName>
</protein>
<sequence>MTLTEVTPQPTDAERFGHILAVQRAAYLRDGAPSLAARRSDLSRFKAALIARRSAIEEAIITDFGNRSRHETTMMELGGVVQDIDYLQRNLRRFMRPRSRHTAWHMRLGTNRIEYQPLGVVGVISPWNYPVNLSLMQVVTAIVAGNRVILMPCGGNGSSRAHWLFVRSPRLKAVIIHGQDPFLRQTLVRQPRRVSPATSRQQGQ</sequence>